<keyword evidence="3" id="KW-0862">Zinc</keyword>
<dbReference type="EMBL" id="HBGD01004718">
    <property type="protein sequence ID" value="CAD9080692.1"/>
    <property type="molecule type" value="Transcribed_RNA"/>
</dbReference>
<keyword evidence="6" id="KW-0812">Transmembrane</keyword>
<sequence length="415" mass="47107">MSSAQILRTPSLPPHHQHDATVASTPSDSHSIQMDDSQSSDSEHQSIFAASHANDEGADTRAHSSRIRNSTLNHLLLYLRVIKTHGVFPVMISRFKLSSLTLLLLSLLIVQCVALVLIAKLWIPLCVALGVWMVCGVVLAVRMMLFYRTRVRESELNRRLVEDLQELDRQYLREESFAESEVMSAEQNVGSRPTRQDGSPLTRIGNLIARYTPSTRSSRLRSSRRIETRFSDDNDFADQWLTSLFSQPISSGTGDRATDNENAEQLVNQQLQHILTHLRLSMSDGNFSPEEYDRLLRLDRFVHSPKGLNKRQIDRFPTFKVITQSSQLDDRCTICMDDYEVDQTLMTLRCFHIFHEGCIRTWLEENDKCPICMNSASTSDQGVDLLGVTQSEMEVDPVLDNSFDFGSHGQTFVDL</sequence>
<feature type="transmembrane region" description="Helical" evidence="6">
    <location>
        <begin position="100"/>
        <end position="123"/>
    </location>
</feature>
<evidence type="ECO:0000256" key="1">
    <source>
        <dbReference type="ARBA" id="ARBA00022723"/>
    </source>
</evidence>
<protein>
    <recommendedName>
        <fullName evidence="7">RING-type domain-containing protein</fullName>
    </recommendedName>
</protein>
<accession>A0A7S1PGR1</accession>
<proteinExistence type="predicted"/>
<dbReference type="PANTHER" id="PTHR45931:SF3">
    <property type="entry name" value="RING ZINC FINGER-CONTAINING PROTEIN"/>
    <property type="match status" value="1"/>
</dbReference>
<reference evidence="8" key="1">
    <citation type="submission" date="2021-01" db="EMBL/GenBank/DDBJ databases">
        <authorList>
            <person name="Corre E."/>
            <person name="Pelletier E."/>
            <person name="Niang G."/>
            <person name="Scheremetjew M."/>
            <person name="Finn R."/>
            <person name="Kale V."/>
            <person name="Holt S."/>
            <person name="Cochrane G."/>
            <person name="Meng A."/>
            <person name="Brown T."/>
            <person name="Cohen L."/>
        </authorList>
    </citation>
    <scope>NUCLEOTIDE SEQUENCE</scope>
    <source>
        <strain evidence="8">WS</strain>
    </source>
</reference>
<evidence type="ECO:0000256" key="6">
    <source>
        <dbReference type="SAM" id="Phobius"/>
    </source>
</evidence>
<dbReference type="GO" id="GO:0006511">
    <property type="term" value="P:ubiquitin-dependent protein catabolic process"/>
    <property type="evidence" value="ECO:0007669"/>
    <property type="project" value="TreeGrafter"/>
</dbReference>
<dbReference type="GO" id="GO:0008270">
    <property type="term" value="F:zinc ion binding"/>
    <property type="evidence" value="ECO:0007669"/>
    <property type="project" value="UniProtKB-KW"/>
</dbReference>
<feature type="domain" description="RING-type" evidence="7">
    <location>
        <begin position="332"/>
        <end position="372"/>
    </location>
</feature>
<gene>
    <name evidence="8" type="ORF">PCOS0759_LOCUS3932</name>
</gene>
<dbReference type="PANTHER" id="PTHR45931">
    <property type="entry name" value="SI:CH211-59O9.10"/>
    <property type="match status" value="1"/>
</dbReference>
<feature type="transmembrane region" description="Helical" evidence="6">
    <location>
        <begin position="129"/>
        <end position="147"/>
    </location>
</feature>
<keyword evidence="2 4" id="KW-0863">Zinc-finger</keyword>
<keyword evidence="6" id="KW-0472">Membrane</keyword>
<dbReference type="Pfam" id="PF13639">
    <property type="entry name" value="zf-RING_2"/>
    <property type="match status" value="1"/>
</dbReference>
<feature type="region of interest" description="Disordered" evidence="5">
    <location>
        <begin position="1"/>
        <end position="38"/>
    </location>
</feature>
<evidence type="ECO:0000256" key="4">
    <source>
        <dbReference type="PROSITE-ProRule" id="PRU00175"/>
    </source>
</evidence>
<dbReference type="AlphaFoldDB" id="A0A7S1PGR1"/>
<keyword evidence="6" id="KW-1133">Transmembrane helix</keyword>
<dbReference type="PROSITE" id="PS50089">
    <property type="entry name" value="ZF_RING_2"/>
    <property type="match status" value="1"/>
</dbReference>
<evidence type="ECO:0000256" key="2">
    <source>
        <dbReference type="ARBA" id="ARBA00022771"/>
    </source>
</evidence>
<dbReference type="GO" id="GO:0061630">
    <property type="term" value="F:ubiquitin protein ligase activity"/>
    <property type="evidence" value="ECO:0007669"/>
    <property type="project" value="TreeGrafter"/>
</dbReference>
<organism evidence="8">
    <name type="scientific">Percolomonas cosmopolitus</name>
    <dbReference type="NCBI Taxonomy" id="63605"/>
    <lineage>
        <taxon>Eukaryota</taxon>
        <taxon>Discoba</taxon>
        <taxon>Heterolobosea</taxon>
        <taxon>Tetramitia</taxon>
        <taxon>Eutetramitia</taxon>
        <taxon>Percolomonadidae</taxon>
        <taxon>Percolomonas</taxon>
    </lineage>
</organism>
<dbReference type="Gene3D" id="3.30.40.10">
    <property type="entry name" value="Zinc/RING finger domain, C3HC4 (zinc finger)"/>
    <property type="match status" value="1"/>
</dbReference>
<keyword evidence="1" id="KW-0479">Metal-binding</keyword>
<dbReference type="GO" id="GO:0005634">
    <property type="term" value="C:nucleus"/>
    <property type="evidence" value="ECO:0007669"/>
    <property type="project" value="TreeGrafter"/>
</dbReference>
<dbReference type="SMART" id="SM00184">
    <property type="entry name" value="RING"/>
    <property type="match status" value="1"/>
</dbReference>
<dbReference type="InterPro" id="IPR001841">
    <property type="entry name" value="Znf_RING"/>
</dbReference>
<name>A0A7S1PGR1_9EUKA</name>
<feature type="compositionally biased region" description="Low complexity" evidence="5">
    <location>
        <begin position="27"/>
        <end position="38"/>
    </location>
</feature>
<dbReference type="InterPro" id="IPR051834">
    <property type="entry name" value="RING_finger_E3_ligase"/>
</dbReference>
<dbReference type="SUPFAM" id="SSF57850">
    <property type="entry name" value="RING/U-box"/>
    <property type="match status" value="1"/>
</dbReference>
<evidence type="ECO:0000256" key="5">
    <source>
        <dbReference type="SAM" id="MobiDB-lite"/>
    </source>
</evidence>
<dbReference type="InterPro" id="IPR013083">
    <property type="entry name" value="Znf_RING/FYVE/PHD"/>
</dbReference>
<evidence type="ECO:0000313" key="8">
    <source>
        <dbReference type="EMBL" id="CAD9080692.1"/>
    </source>
</evidence>
<evidence type="ECO:0000259" key="7">
    <source>
        <dbReference type="PROSITE" id="PS50089"/>
    </source>
</evidence>
<evidence type="ECO:0000256" key="3">
    <source>
        <dbReference type="ARBA" id="ARBA00022833"/>
    </source>
</evidence>